<evidence type="ECO:0000313" key="2">
    <source>
        <dbReference type="Proteomes" id="UP001162992"/>
    </source>
</evidence>
<proteinExistence type="predicted"/>
<comment type="caution">
    <text evidence="1">The sequence shown here is derived from an EMBL/GenBank/DDBJ whole genome shotgun (WGS) entry which is preliminary data.</text>
</comment>
<keyword evidence="2" id="KW-1185">Reference proteome</keyword>
<sequence>MGFESSKLGIAHVLLALLLLRTAEAQMPLESDKHYLTLFLQSLLTIPSPRFNFTTSPCQWTGVTCTGRHSHVRVRRIDLQNCGLNGSIPENTLSKLDALSHINLFNNSLSGPIPADLWMLSSLKHLNLSMNMLSGAFTFSGGNYSRLRSVDLSLNRVSGSLNISLESCINLRFVNVSGNSLSGFIPLDLYNCTGLQVLDLSFNNFTGELLAAGFSNLFHLNTLILAKNAFQGTIPSSLSRLRFLQLLDLSKNSFTGSIPNLQGLKRLQTLNLSHNNLTGMVPPFLLQLPSQRFLSLRGNHFLGQLPALSNVSSLVILDFGRNSFTGIVPEEFWILPSLQILRLDHNHFSGALPDKLGAAMQRVELTNNYFEGNIAIILENWKGLEFLDLSSNKLTGSIITNNFNNWTAILHFGIADNNLSTSKFLSLREFLMLQFLNLSRINMHGVIPQNIGSLKSLRQLDLSHNLLHGMIPSSMRNLTSLLLLDLSYNNLSGPIPSQLSSLIALRHVNISYNNLSGSIPLKGFDSSSFAGNQGLCGPSLNRSCSAMVVSASRNRKNSNAFHRKFIVILTAVIGSFGGIAGIVGFLICCRRSKLIKKLPNKLEKNTSSSGPFSSEIDPGVWASGIPEPSSIPLVMFEKPLLNLTFADLLLSTSNFSKESQMADGNHGAVFQGVLPGGSHIAIKILVDKTPYSEDDAIRKLEAIGNLRHPNLVPLLGYCLIGVEKLILYKFINNGNLHSQLHDLPEGIQNTEDWSRDTWEQVEGEVPGEPRLTWPIRHKIALGTARALAFLHHGCCPHVVHLAVKSNNVLLGAEYEPHLADTGLSWLVAASSEIPTMGKDLGYAPPEYIHMKEATTKSDVYSFGVVLMELVTGKRPAGDYFEEGSHRGSLVPWVRCLVRDKHGIKALDPKLVNKGPVTEMLETLRIAYLCTAESPLKRPTMQQIVGLLKDLRPEQQQG</sequence>
<reference evidence="2" key="1">
    <citation type="journal article" date="2024" name="Proc. Natl. Acad. Sci. U.S.A.">
        <title>Extraordinary preservation of gene collinearity over three hundred million years revealed in homosporous lycophytes.</title>
        <authorList>
            <person name="Li C."/>
            <person name="Wickell D."/>
            <person name="Kuo L.Y."/>
            <person name="Chen X."/>
            <person name="Nie B."/>
            <person name="Liao X."/>
            <person name="Peng D."/>
            <person name="Ji J."/>
            <person name="Jenkins J."/>
            <person name="Williams M."/>
            <person name="Shu S."/>
            <person name="Plott C."/>
            <person name="Barry K."/>
            <person name="Rajasekar S."/>
            <person name="Grimwood J."/>
            <person name="Han X."/>
            <person name="Sun S."/>
            <person name="Hou Z."/>
            <person name="He W."/>
            <person name="Dai G."/>
            <person name="Sun C."/>
            <person name="Schmutz J."/>
            <person name="Leebens-Mack J.H."/>
            <person name="Li F.W."/>
            <person name="Wang L."/>
        </authorList>
    </citation>
    <scope>NUCLEOTIDE SEQUENCE [LARGE SCALE GENOMIC DNA]</scope>
    <source>
        <strain evidence="2">cv. PW_Plant_1</strain>
    </source>
</reference>
<protein>
    <submittedName>
        <fullName evidence="1">Uncharacterized protein</fullName>
    </submittedName>
</protein>
<dbReference type="EMBL" id="CM055112">
    <property type="protein sequence ID" value="KAJ7518165.1"/>
    <property type="molecule type" value="Genomic_DNA"/>
</dbReference>
<name>A0ACC2AL84_DIPCM</name>
<organism evidence="1 2">
    <name type="scientific">Diphasiastrum complanatum</name>
    <name type="common">Issler's clubmoss</name>
    <name type="synonym">Lycopodium complanatum</name>
    <dbReference type="NCBI Taxonomy" id="34168"/>
    <lineage>
        <taxon>Eukaryota</taxon>
        <taxon>Viridiplantae</taxon>
        <taxon>Streptophyta</taxon>
        <taxon>Embryophyta</taxon>
        <taxon>Tracheophyta</taxon>
        <taxon>Lycopodiopsida</taxon>
        <taxon>Lycopodiales</taxon>
        <taxon>Lycopodiaceae</taxon>
        <taxon>Lycopodioideae</taxon>
        <taxon>Diphasiastrum</taxon>
    </lineage>
</organism>
<gene>
    <name evidence="1" type="ORF">O6H91_21G057700</name>
</gene>
<dbReference type="Proteomes" id="UP001162992">
    <property type="component" value="Chromosome 21"/>
</dbReference>
<evidence type="ECO:0000313" key="1">
    <source>
        <dbReference type="EMBL" id="KAJ7518165.1"/>
    </source>
</evidence>
<accession>A0ACC2AL84</accession>